<comment type="caution">
    <text evidence="1">The sequence shown here is derived from an EMBL/GenBank/DDBJ whole genome shotgun (WGS) entry which is preliminary data.</text>
</comment>
<proteinExistence type="predicted"/>
<dbReference type="Proteomes" id="UP000189670">
    <property type="component" value="Unassembled WGS sequence"/>
</dbReference>
<dbReference type="SUPFAM" id="SSF63829">
    <property type="entry name" value="Calcium-dependent phosphotriesterase"/>
    <property type="match status" value="1"/>
</dbReference>
<organism evidence="1 2">
    <name type="scientific">Candidatus Magnetoglobus multicellularis str. Araruama</name>
    <dbReference type="NCBI Taxonomy" id="890399"/>
    <lineage>
        <taxon>Bacteria</taxon>
        <taxon>Pseudomonadati</taxon>
        <taxon>Thermodesulfobacteriota</taxon>
        <taxon>Desulfobacteria</taxon>
        <taxon>Desulfobacterales</taxon>
        <taxon>Desulfobacteraceae</taxon>
        <taxon>Candidatus Magnetoglobus</taxon>
    </lineage>
</organism>
<dbReference type="EMBL" id="ATBP01003259">
    <property type="protein sequence ID" value="ETR65057.1"/>
    <property type="molecule type" value="Genomic_DNA"/>
</dbReference>
<accession>A0A1V1NR57</accession>
<dbReference type="InterPro" id="IPR015943">
    <property type="entry name" value="WD40/YVTN_repeat-like_dom_sf"/>
</dbReference>
<sequence>ARFSYKTNQWSTYTTGNSGLTSNWISCLIQSSDGAIWIGTYKAGLVKLIYDTKQWTTYGTGELSTSYINAILETADGGIWVGTSNGLFHYLNDQWSAYNEENSSLSNKSVNALIQSSDGAIWIGISKRS</sequence>
<protein>
    <submittedName>
        <fullName evidence="1">Uncharacterized protein</fullName>
    </submittedName>
</protein>
<dbReference type="AlphaFoldDB" id="A0A1V1NR57"/>
<gene>
    <name evidence="1" type="ORF">OMM_14879</name>
</gene>
<dbReference type="InterPro" id="IPR011110">
    <property type="entry name" value="Reg_prop"/>
</dbReference>
<evidence type="ECO:0000313" key="2">
    <source>
        <dbReference type="Proteomes" id="UP000189670"/>
    </source>
</evidence>
<dbReference type="Pfam" id="PF07494">
    <property type="entry name" value="Reg_prop"/>
    <property type="match status" value="3"/>
</dbReference>
<reference evidence="2" key="1">
    <citation type="submission" date="2012-11" db="EMBL/GenBank/DDBJ databases">
        <authorList>
            <person name="Lucero-Rivera Y.E."/>
            <person name="Tovar-Ramirez D."/>
        </authorList>
    </citation>
    <scope>NUCLEOTIDE SEQUENCE [LARGE SCALE GENOMIC DNA]</scope>
    <source>
        <strain evidence="2">Araruama</strain>
    </source>
</reference>
<dbReference type="Gene3D" id="2.130.10.10">
    <property type="entry name" value="YVTN repeat-like/Quinoprotein amine dehydrogenase"/>
    <property type="match status" value="1"/>
</dbReference>
<evidence type="ECO:0000313" key="1">
    <source>
        <dbReference type="EMBL" id="ETR65057.1"/>
    </source>
</evidence>
<name>A0A1V1NR57_9BACT</name>
<feature type="non-terminal residue" evidence="1">
    <location>
        <position position="1"/>
    </location>
</feature>